<comment type="similarity">
    <text evidence="6">Belongs to the GART family.</text>
</comment>
<dbReference type="SUPFAM" id="SSF53328">
    <property type="entry name" value="Formyltransferase"/>
    <property type="match status" value="1"/>
</dbReference>
<evidence type="ECO:0000259" key="10">
    <source>
        <dbReference type="Pfam" id="PF00551"/>
    </source>
</evidence>
<dbReference type="CDD" id="cd08645">
    <property type="entry name" value="FMT_core_GART"/>
    <property type="match status" value="1"/>
</dbReference>
<reference evidence="11 12" key="1">
    <citation type="submission" date="2016-03" db="EMBL/GenBank/DDBJ databases">
        <authorList>
            <person name="Ploux O."/>
        </authorList>
    </citation>
    <scope>NUCLEOTIDE SEQUENCE [LARGE SCALE GENOMIC DNA]</scope>
    <source>
        <strain evidence="11 12">URUG2</strain>
    </source>
</reference>
<proteinExistence type="inferred from homology"/>
<evidence type="ECO:0000256" key="4">
    <source>
        <dbReference type="ARBA" id="ARBA00022679"/>
    </source>
</evidence>
<keyword evidence="4 11" id="KW-0808">Transferase</keyword>
<dbReference type="PANTHER" id="PTHR43369">
    <property type="entry name" value="PHOSPHORIBOSYLGLYCINAMIDE FORMYLTRANSFERASE"/>
    <property type="match status" value="1"/>
</dbReference>
<comment type="catalytic activity">
    <reaction evidence="9">
        <text>N(1)-(5-phospho-beta-D-ribosyl)glycinamide + (6R)-10-formyltetrahydrofolate = N(2)-formyl-N(1)-(5-phospho-beta-D-ribosyl)glycinamide + (6S)-5,6,7,8-tetrahydrofolate + H(+)</text>
        <dbReference type="Rhea" id="RHEA:15053"/>
        <dbReference type="ChEBI" id="CHEBI:15378"/>
        <dbReference type="ChEBI" id="CHEBI:57453"/>
        <dbReference type="ChEBI" id="CHEBI:143788"/>
        <dbReference type="ChEBI" id="CHEBI:147286"/>
        <dbReference type="ChEBI" id="CHEBI:195366"/>
        <dbReference type="EC" id="2.1.2.2"/>
    </reaction>
</comment>
<comment type="pathway">
    <text evidence="1">Purine metabolism; IMP biosynthesis via de novo pathway; N(2)-formyl-N(1)-(5-phospho-D-ribosyl)glycinamide from N(1)-(5-phospho-D-ribosyl)glycinamide (10-formyl THF route): step 1/1.</text>
</comment>
<dbReference type="EMBL" id="FJUY01000005">
    <property type="protein sequence ID" value="CZT18051.1"/>
    <property type="molecule type" value="Genomic_DNA"/>
</dbReference>
<evidence type="ECO:0000313" key="12">
    <source>
        <dbReference type="Proteomes" id="UP000225277"/>
    </source>
</evidence>
<dbReference type="Proteomes" id="UP000225277">
    <property type="component" value="Unassembled WGS sequence"/>
</dbReference>
<dbReference type="NCBIfam" id="TIGR00639">
    <property type="entry name" value="PurN"/>
    <property type="match status" value="1"/>
</dbReference>
<dbReference type="InterPro" id="IPR036477">
    <property type="entry name" value="Formyl_transf_N_sf"/>
</dbReference>
<evidence type="ECO:0000313" key="11">
    <source>
        <dbReference type="EMBL" id="CZT18051.1"/>
    </source>
</evidence>
<dbReference type="GeneID" id="35599077"/>
<evidence type="ECO:0000256" key="5">
    <source>
        <dbReference type="ARBA" id="ARBA00022755"/>
    </source>
</evidence>
<evidence type="ECO:0000256" key="7">
    <source>
        <dbReference type="ARBA" id="ARBA00041324"/>
    </source>
</evidence>
<dbReference type="FunFam" id="3.40.50.170:FF:000009">
    <property type="entry name" value="Phosphoribosylglycinamide formyltransferase (Eurofung)"/>
    <property type="match status" value="1"/>
</dbReference>
<dbReference type="RefSeq" id="XP_023624941.1">
    <property type="nucleotide sequence ID" value="XM_023769173.1"/>
</dbReference>
<dbReference type="AlphaFoldDB" id="A0A2D3UQK2"/>
<accession>A0A2D3UQK2</accession>
<sequence>MSSRNSPARVTVLISGSGSNLQALIDAANTVKLPNVQFVRVISDRKNAYGLERAKTANIPTTYHGIVPYKKQYPDDSPDAQFLEARNAYDADLAKLVLADEPTIVVCAGFMRIVTPSFLEPLQAAQIPIINLHPALHGDLVGAHCIERAWDEFKAGKRTKTGIMIHYVITEVDMGEPIVQQEVSIEGCETVEALQERIHEAEHKLIVEGTRRVVEKRR</sequence>
<organism evidence="11 12">
    <name type="scientific">Ramularia collo-cygni</name>
    <dbReference type="NCBI Taxonomy" id="112498"/>
    <lineage>
        <taxon>Eukaryota</taxon>
        <taxon>Fungi</taxon>
        <taxon>Dikarya</taxon>
        <taxon>Ascomycota</taxon>
        <taxon>Pezizomycotina</taxon>
        <taxon>Dothideomycetes</taxon>
        <taxon>Dothideomycetidae</taxon>
        <taxon>Mycosphaerellales</taxon>
        <taxon>Mycosphaerellaceae</taxon>
        <taxon>Ramularia</taxon>
    </lineage>
</organism>
<dbReference type="GO" id="GO:0005737">
    <property type="term" value="C:cytoplasm"/>
    <property type="evidence" value="ECO:0007669"/>
    <property type="project" value="TreeGrafter"/>
</dbReference>
<evidence type="ECO:0000256" key="1">
    <source>
        <dbReference type="ARBA" id="ARBA00005054"/>
    </source>
</evidence>
<dbReference type="InterPro" id="IPR002376">
    <property type="entry name" value="Formyl_transf_N"/>
</dbReference>
<dbReference type="Gene3D" id="3.40.50.170">
    <property type="entry name" value="Formyl transferase, N-terminal domain"/>
    <property type="match status" value="1"/>
</dbReference>
<keyword evidence="12" id="KW-1185">Reference proteome</keyword>
<feature type="domain" description="Formyl transferase N-terminal" evidence="10">
    <location>
        <begin position="9"/>
        <end position="208"/>
    </location>
</feature>
<dbReference type="PANTHER" id="PTHR43369:SF2">
    <property type="entry name" value="PHOSPHORIBOSYLGLYCINAMIDE FORMYLTRANSFERASE"/>
    <property type="match status" value="1"/>
</dbReference>
<evidence type="ECO:0000256" key="3">
    <source>
        <dbReference type="ARBA" id="ARBA00022076"/>
    </source>
</evidence>
<protein>
    <recommendedName>
        <fullName evidence="3">Phosphoribosylglycinamide formyltransferase</fullName>
        <ecNumber evidence="2">2.1.2.2</ecNumber>
    </recommendedName>
    <alternativeName>
        <fullName evidence="8">5'-phosphoribosylglycinamide transformylase</fullName>
    </alternativeName>
    <alternativeName>
        <fullName evidence="7">GAR transformylase</fullName>
    </alternativeName>
</protein>
<keyword evidence="5" id="KW-0658">Purine biosynthesis</keyword>
<evidence type="ECO:0000256" key="9">
    <source>
        <dbReference type="ARBA" id="ARBA00047664"/>
    </source>
</evidence>
<dbReference type="OrthoDB" id="5575075at2759"/>
<dbReference type="EC" id="2.1.2.2" evidence="2"/>
<dbReference type="InterPro" id="IPR004607">
    <property type="entry name" value="GART"/>
</dbReference>
<evidence type="ECO:0000256" key="6">
    <source>
        <dbReference type="ARBA" id="ARBA00038440"/>
    </source>
</evidence>
<dbReference type="STRING" id="112498.A0A2D3UQK2"/>
<dbReference type="HAMAP" id="MF_01930">
    <property type="entry name" value="PurN"/>
    <property type="match status" value="1"/>
</dbReference>
<dbReference type="GO" id="GO:0004644">
    <property type="term" value="F:phosphoribosylglycinamide formyltransferase activity"/>
    <property type="evidence" value="ECO:0007669"/>
    <property type="project" value="UniProtKB-EC"/>
</dbReference>
<dbReference type="GO" id="GO:0006189">
    <property type="term" value="P:'de novo' IMP biosynthetic process"/>
    <property type="evidence" value="ECO:0007669"/>
    <property type="project" value="InterPro"/>
</dbReference>
<evidence type="ECO:0000256" key="8">
    <source>
        <dbReference type="ARBA" id="ARBA00041682"/>
    </source>
</evidence>
<gene>
    <name evidence="11" type="ORF">RCC_03889</name>
</gene>
<name>A0A2D3UQK2_9PEZI</name>
<dbReference type="Pfam" id="PF00551">
    <property type="entry name" value="Formyl_trans_N"/>
    <property type="match status" value="1"/>
</dbReference>
<evidence type="ECO:0000256" key="2">
    <source>
        <dbReference type="ARBA" id="ARBA00012254"/>
    </source>
</evidence>